<keyword evidence="3" id="KW-1185">Reference proteome</keyword>
<dbReference type="InterPro" id="IPR011333">
    <property type="entry name" value="SKP1/BTB/POZ_sf"/>
</dbReference>
<sequence length="227" mass="26142">MSVTNTPKVVMLRVGERTFHTTAETLAERSDYFKAYFSGKWTIPAMEDGFIFIDADSEAFEHVLRYLRRGVFPLAFDAAKGHDYRLYTSILEEAIYFQCHHLVTWLEDQCYHKCVTWYTTVKEVAEEERVAVTGDGSTRAMSIVRAGTKEEKTYICPRGIYVHRGAPSKCGRQCDNAQAGKEVEYDVEHIPLWNILKTEHNFNSEWMTDDGAAFVKYVNEKEMHGLL</sequence>
<dbReference type="InterPro" id="IPR003131">
    <property type="entry name" value="T1-type_BTB"/>
</dbReference>
<dbReference type="GO" id="GO:0051260">
    <property type="term" value="P:protein homooligomerization"/>
    <property type="evidence" value="ECO:0007669"/>
    <property type="project" value="InterPro"/>
</dbReference>
<dbReference type="Proteomes" id="UP000024533">
    <property type="component" value="Unassembled WGS sequence"/>
</dbReference>
<dbReference type="PROSITE" id="PS50097">
    <property type="entry name" value="BTB"/>
    <property type="match status" value="1"/>
</dbReference>
<evidence type="ECO:0000259" key="1">
    <source>
        <dbReference type="PROSITE" id="PS50097"/>
    </source>
</evidence>
<dbReference type="EMBL" id="AOKY01000632">
    <property type="protein sequence ID" value="KDB21024.1"/>
    <property type="molecule type" value="Genomic_DNA"/>
</dbReference>
<accession>A0A059IZS0</accession>
<dbReference type="Pfam" id="PF02214">
    <property type="entry name" value="BTB_2"/>
    <property type="match status" value="1"/>
</dbReference>
<dbReference type="OMA" id="YFSGKWT"/>
<evidence type="ECO:0000313" key="3">
    <source>
        <dbReference type="Proteomes" id="UP000024533"/>
    </source>
</evidence>
<dbReference type="HOGENOM" id="CLU_071647_0_0_1"/>
<comment type="caution">
    <text evidence="2">The sequence shown here is derived from an EMBL/GenBank/DDBJ whole genome shotgun (WGS) entry which is preliminary data.</text>
</comment>
<dbReference type="InterPro" id="IPR045068">
    <property type="entry name" value="BACURD1-3"/>
</dbReference>
<dbReference type="STRING" id="1215338.A0A059IZS0"/>
<dbReference type="CDD" id="cd18316">
    <property type="entry name" value="BTB_POZ_KCTD-like"/>
    <property type="match status" value="1"/>
</dbReference>
<gene>
    <name evidence="2" type="ORF">H109_07038</name>
</gene>
<dbReference type="AlphaFoldDB" id="A0A059IZS0"/>
<evidence type="ECO:0000313" key="2">
    <source>
        <dbReference type="EMBL" id="KDB21024.1"/>
    </source>
</evidence>
<feature type="domain" description="BTB" evidence="1">
    <location>
        <begin position="8"/>
        <end position="76"/>
    </location>
</feature>
<dbReference type="InterPro" id="IPR000210">
    <property type="entry name" value="BTB/POZ_dom"/>
</dbReference>
<dbReference type="SUPFAM" id="SSF54695">
    <property type="entry name" value="POZ domain"/>
    <property type="match status" value="1"/>
</dbReference>
<dbReference type="SMART" id="SM00225">
    <property type="entry name" value="BTB"/>
    <property type="match status" value="1"/>
</dbReference>
<protein>
    <recommendedName>
        <fullName evidence="1">BTB domain-containing protein</fullName>
    </recommendedName>
</protein>
<proteinExistence type="predicted"/>
<dbReference type="PANTHER" id="PTHR11145">
    <property type="entry name" value="BTB/POZ DOMAIN-CONTAINING ADAPTER FOR CUL3-MEDIATED RHOA DEGRADATION PROTEIN FAMILY MEMBER"/>
    <property type="match status" value="1"/>
</dbReference>
<dbReference type="PANTHER" id="PTHR11145:SF8">
    <property type="entry name" value="RE57120P"/>
    <property type="match status" value="1"/>
</dbReference>
<name>A0A059IZS0_TRIIM</name>
<dbReference type="OrthoDB" id="2414723at2759"/>
<dbReference type="Gene3D" id="3.30.710.10">
    <property type="entry name" value="Potassium Channel Kv1.1, Chain A"/>
    <property type="match status" value="1"/>
</dbReference>
<reference evidence="2 3" key="1">
    <citation type="submission" date="2014-02" db="EMBL/GenBank/DDBJ databases">
        <title>The Genome Sequence of Trichophyton interdigitale MR816.</title>
        <authorList>
            <consortium name="The Broad Institute Genomics Platform"/>
            <person name="Cuomo C.A."/>
            <person name="White T.C."/>
            <person name="Graser Y."/>
            <person name="Martinez-Rossi N."/>
            <person name="Heitman J."/>
            <person name="Young S.K."/>
            <person name="Zeng Q."/>
            <person name="Gargeya S."/>
            <person name="Abouelleil A."/>
            <person name="Alvarado L."/>
            <person name="Chapman S.B."/>
            <person name="Gainer-Dewar J."/>
            <person name="Goldberg J."/>
            <person name="Griggs A."/>
            <person name="Gujja S."/>
            <person name="Hansen M."/>
            <person name="Howarth C."/>
            <person name="Imamovic A."/>
            <person name="Larimer J."/>
            <person name="Martinez D."/>
            <person name="Murphy C."/>
            <person name="Pearson M.D."/>
            <person name="Persinoti G."/>
            <person name="Poon T."/>
            <person name="Priest M."/>
            <person name="Roberts A.D."/>
            <person name="Saif S."/>
            <person name="Shea T.D."/>
            <person name="Sykes S.N."/>
            <person name="Wortman J."/>
            <person name="Nusbaum C."/>
            <person name="Birren B."/>
        </authorList>
    </citation>
    <scope>NUCLEOTIDE SEQUENCE [LARGE SCALE GENOMIC DNA]</scope>
    <source>
        <strain evidence="2 3">MR816</strain>
    </source>
</reference>
<organism evidence="2 3">
    <name type="scientific">Trichophyton interdigitale (strain MR816)</name>
    <dbReference type="NCBI Taxonomy" id="1215338"/>
    <lineage>
        <taxon>Eukaryota</taxon>
        <taxon>Fungi</taxon>
        <taxon>Dikarya</taxon>
        <taxon>Ascomycota</taxon>
        <taxon>Pezizomycotina</taxon>
        <taxon>Eurotiomycetes</taxon>
        <taxon>Eurotiomycetidae</taxon>
        <taxon>Onygenales</taxon>
        <taxon>Arthrodermataceae</taxon>
        <taxon>Trichophyton</taxon>
    </lineage>
</organism>